<dbReference type="EMBL" id="CP001859">
    <property type="protein sequence ID" value="ADB47430.1"/>
    <property type="molecule type" value="Genomic_DNA"/>
</dbReference>
<sequence length="161" mass="19639">MKFSSSKFRFVEKEQVKMKKIINVFLLIAMFSCFLTPCFAEFQPNPKRWTWIASNSTRSIWFDRQSIYARKEDGYKKVNLWLLFYRNSPKEEIMECDWTVDLINRKLSMNNVYVYDMNWNLIDQIEDDENNRIWKPVVPETASEKIYKIAKYFYLKNYSKK</sequence>
<accession>D2RK28</accession>
<name>D2RK28_ACIFV</name>
<protein>
    <submittedName>
        <fullName evidence="1">Uncharacterized protein</fullName>
    </submittedName>
</protein>
<dbReference type="HOGENOM" id="CLU_1682847_0_0_9"/>
<reference evidence="1 2" key="1">
    <citation type="journal article" date="2010" name="Stand. Genomic Sci.">
        <title>Complete genome sequence of Acidaminococcus fermentans type strain (VR4).</title>
        <authorList>
            <person name="Chang Y.J."/>
            <person name="Pukall R."/>
            <person name="Saunders E."/>
            <person name="Lapidus A."/>
            <person name="Copeland A."/>
            <person name="Nolan M."/>
            <person name="Glavina Del Rio T."/>
            <person name="Lucas S."/>
            <person name="Chen F."/>
            <person name="Tice H."/>
            <person name="Cheng J.F."/>
            <person name="Han C."/>
            <person name="Detter J.C."/>
            <person name="Bruce D."/>
            <person name="Goodwin L."/>
            <person name="Pitluck S."/>
            <person name="Mikhailova N."/>
            <person name="Liolios K."/>
            <person name="Pati A."/>
            <person name="Ivanova N."/>
            <person name="Mavromatis K."/>
            <person name="Chen A."/>
            <person name="Palaniappan K."/>
            <person name="Land M."/>
            <person name="Hauser L."/>
            <person name="Jeffries C.D."/>
            <person name="Brettin T."/>
            <person name="Rohde M."/>
            <person name="Goker M."/>
            <person name="Bristow J."/>
            <person name="Eisen J.A."/>
            <person name="Markowitz V."/>
            <person name="Hugenholtz P."/>
            <person name="Kyrpides N.C."/>
            <person name="Klenk H.P."/>
        </authorList>
    </citation>
    <scope>NUCLEOTIDE SEQUENCE [LARGE SCALE GENOMIC DNA]</scope>
    <source>
        <strain evidence="2">ATCC 25085 / DSM 20731 / CCUG 9996 / CIP 106432 / VR4</strain>
    </source>
</reference>
<organism evidence="1 2">
    <name type="scientific">Acidaminococcus fermentans (strain ATCC 25085 / DSM 20731 / CCUG 9996 / CIP 106432 / VR4)</name>
    <dbReference type="NCBI Taxonomy" id="591001"/>
    <lineage>
        <taxon>Bacteria</taxon>
        <taxon>Bacillati</taxon>
        <taxon>Bacillota</taxon>
        <taxon>Negativicutes</taxon>
        <taxon>Acidaminococcales</taxon>
        <taxon>Acidaminococcaceae</taxon>
        <taxon>Acidaminococcus</taxon>
    </lineage>
</organism>
<dbReference type="Proteomes" id="UP000001902">
    <property type="component" value="Chromosome"/>
</dbReference>
<dbReference type="KEGG" id="afn:Acfer_1061"/>
<dbReference type="STRING" id="591001.Acfer_1061"/>
<keyword evidence="2" id="KW-1185">Reference proteome</keyword>
<gene>
    <name evidence="1" type="ordered locus">Acfer_1061</name>
</gene>
<proteinExistence type="predicted"/>
<evidence type="ECO:0000313" key="2">
    <source>
        <dbReference type="Proteomes" id="UP000001902"/>
    </source>
</evidence>
<dbReference type="AlphaFoldDB" id="D2RK28"/>
<evidence type="ECO:0000313" key="1">
    <source>
        <dbReference type="EMBL" id="ADB47430.1"/>
    </source>
</evidence>
<dbReference type="PROSITE" id="PS51257">
    <property type="entry name" value="PROKAR_LIPOPROTEIN"/>
    <property type="match status" value="1"/>
</dbReference>